<sequence>MHIKSKIEGFEDWLFIEELPDSYNVQTPLAEKSMTIKRPPVNQFSNHMISSGGLFLMNVHMQFNEPASILFEIEGETVTSQFIFYEQKQTMDDKQRTKKMRGGARHNIRYIPSLSGRYELQPDVVYNYFLIVLSKEYYFHLINQDSLLHADFVQEIKNGKYTSISAQDLLVSHEMKQTINDIVECKRVGELKRLHTESKILELLMLQMEQLQNDQHDEVRKYTNLEQEKIEQARDILDQDFANPPVLPVLSRMVSLNEFKLKRGFKAYFGTTIYGYVTRLKMERARHLLVDQKMTIREVTYEVGFKHQSHLSEAFKKYFGILPSEIRS</sequence>
<evidence type="ECO:0000256" key="3">
    <source>
        <dbReference type="ARBA" id="ARBA00023163"/>
    </source>
</evidence>
<evidence type="ECO:0000259" key="4">
    <source>
        <dbReference type="PROSITE" id="PS01124"/>
    </source>
</evidence>
<proteinExistence type="predicted"/>
<accession>A0A841J8T4</accession>
<reference evidence="5 6" key="1">
    <citation type="submission" date="2020-08" db="EMBL/GenBank/DDBJ databases">
        <title>Genomic Encyclopedia of Type Strains, Phase IV (KMG-V): Genome sequencing to study the core and pangenomes of soil and plant-associated prokaryotes.</title>
        <authorList>
            <person name="Whitman W."/>
        </authorList>
    </citation>
    <scope>NUCLEOTIDE SEQUENCE [LARGE SCALE GENOMIC DNA]</scope>
    <source>
        <strain evidence="5 6">MP601</strain>
    </source>
</reference>
<dbReference type="Proteomes" id="UP000548326">
    <property type="component" value="Unassembled WGS sequence"/>
</dbReference>
<evidence type="ECO:0000256" key="1">
    <source>
        <dbReference type="ARBA" id="ARBA00023015"/>
    </source>
</evidence>
<dbReference type="PROSITE" id="PS00041">
    <property type="entry name" value="HTH_ARAC_FAMILY_1"/>
    <property type="match status" value="1"/>
</dbReference>
<feature type="domain" description="HTH araC/xylS-type" evidence="4">
    <location>
        <begin position="231"/>
        <end position="328"/>
    </location>
</feature>
<protein>
    <submittedName>
        <fullName evidence="5">AraC-like DNA-binding protein</fullName>
    </submittedName>
</protein>
<dbReference type="PROSITE" id="PS01124">
    <property type="entry name" value="HTH_ARAC_FAMILY_2"/>
    <property type="match status" value="1"/>
</dbReference>
<dbReference type="GO" id="GO:0003700">
    <property type="term" value="F:DNA-binding transcription factor activity"/>
    <property type="evidence" value="ECO:0007669"/>
    <property type="project" value="InterPro"/>
</dbReference>
<dbReference type="GO" id="GO:0043565">
    <property type="term" value="F:sequence-specific DNA binding"/>
    <property type="evidence" value="ECO:0007669"/>
    <property type="project" value="InterPro"/>
</dbReference>
<comment type="caution">
    <text evidence="5">The sequence shown here is derived from an EMBL/GenBank/DDBJ whole genome shotgun (WGS) entry which is preliminary data.</text>
</comment>
<dbReference type="SMART" id="SM00342">
    <property type="entry name" value="HTH_ARAC"/>
    <property type="match status" value="1"/>
</dbReference>
<name>A0A841J8T4_9SPHI</name>
<dbReference type="InterPro" id="IPR018060">
    <property type="entry name" value="HTH_AraC"/>
</dbReference>
<dbReference type="PANTHER" id="PTHR47893">
    <property type="entry name" value="REGULATORY PROTEIN PCHR"/>
    <property type="match status" value="1"/>
</dbReference>
<keyword evidence="1" id="KW-0805">Transcription regulation</keyword>
<gene>
    <name evidence="5" type="ORF">HDF22_000077</name>
</gene>
<keyword evidence="3" id="KW-0804">Transcription</keyword>
<dbReference type="AlphaFoldDB" id="A0A841J8T4"/>
<dbReference type="InterPro" id="IPR053142">
    <property type="entry name" value="PchR_regulatory_protein"/>
</dbReference>
<evidence type="ECO:0000313" key="6">
    <source>
        <dbReference type="Proteomes" id="UP000548326"/>
    </source>
</evidence>
<dbReference type="Gene3D" id="1.10.10.60">
    <property type="entry name" value="Homeodomain-like"/>
    <property type="match status" value="1"/>
</dbReference>
<dbReference type="RefSeq" id="WP_183584897.1">
    <property type="nucleotide sequence ID" value="NZ_JACHCA010000001.1"/>
</dbReference>
<dbReference type="PANTHER" id="PTHR47893:SF1">
    <property type="entry name" value="REGULATORY PROTEIN PCHR"/>
    <property type="match status" value="1"/>
</dbReference>
<evidence type="ECO:0000313" key="5">
    <source>
        <dbReference type="EMBL" id="MBB6125976.1"/>
    </source>
</evidence>
<dbReference type="InterPro" id="IPR009057">
    <property type="entry name" value="Homeodomain-like_sf"/>
</dbReference>
<organism evidence="5 6">
    <name type="scientific">Mucilaginibacter lappiensis</name>
    <dbReference type="NCBI Taxonomy" id="354630"/>
    <lineage>
        <taxon>Bacteria</taxon>
        <taxon>Pseudomonadati</taxon>
        <taxon>Bacteroidota</taxon>
        <taxon>Sphingobacteriia</taxon>
        <taxon>Sphingobacteriales</taxon>
        <taxon>Sphingobacteriaceae</taxon>
        <taxon>Mucilaginibacter</taxon>
    </lineage>
</organism>
<dbReference type="Pfam" id="PF12833">
    <property type="entry name" value="HTH_18"/>
    <property type="match status" value="1"/>
</dbReference>
<keyword evidence="2 5" id="KW-0238">DNA-binding</keyword>
<evidence type="ECO:0000256" key="2">
    <source>
        <dbReference type="ARBA" id="ARBA00023125"/>
    </source>
</evidence>
<dbReference type="EMBL" id="JACHCA010000001">
    <property type="protein sequence ID" value="MBB6125976.1"/>
    <property type="molecule type" value="Genomic_DNA"/>
</dbReference>
<dbReference type="SUPFAM" id="SSF46689">
    <property type="entry name" value="Homeodomain-like"/>
    <property type="match status" value="2"/>
</dbReference>
<dbReference type="InterPro" id="IPR018062">
    <property type="entry name" value="HTH_AraC-typ_CS"/>
</dbReference>